<proteinExistence type="predicted"/>
<evidence type="ECO:0000313" key="1">
    <source>
        <dbReference type="EnsemblPlants" id="Zm00001eb418430_P001"/>
    </source>
</evidence>
<keyword evidence="2" id="KW-1185">Reference proteome</keyword>
<dbReference type="EnsemblPlants" id="Zm00001eb418430_T001">
    <property type="protein sequence ID" value="Zm00001eb418430_P001"/>
    <property type="gene ID" value="Zm00001eb418430"/>
</dbReference>
<reference evidence="1" key="3">
    <citation type="submission" date="2021-05" db="UniProtKB">
        <authorList>
            <consortium name="EnsemblPlants"/>
        </authorList>
    </citation>
    <scope>IDENTIFICATION</scope>
    <source>
        <strain evidence="1">cv. B73</strain>
    </source>
</reference>
<dbReference type="Gramene" id="Zm00001eb418430_T001">
    <property type="protein sequence ID" value="Zm00001eb418430_P001"/>
    <property type="gene ID" value="Zm00001eb418430"/>
</dbReference>
<dbReference type="Proteomes" id="UP000007305">
    <property type="component" value="Chromosome 10"/>
</dbReference>
<accession>A0A804RHU9</accession>
<dbReference type="InParanoid" id="A0A804RHU9"/>
<dbReference type="AlphaFoldDB" id="A0A804RHU9"/>
<organism evidence="1 2">
    <name type="scientific">Zea mays</name>
    <name type="common">Maize</name>
    <dbReference type="NCBI Taxonomy" id="4577"/>
    <lineage>
        <taxon>Eukaryota</taxon>
        <taxon>Viridiplantae</taxon>
        <taxon>Streptophyta</taxon>
        <taxon>Embryophyta</taxon>
        <taxon>Tracheophyta</taxon>
        <taxon>Spermatophyta</taxon>
        <taxon>Magnoliopsida</taxon>
        <taxon>Liliopsida</taxon>
        <taxon>Poales</taxon>
        <taxon>Poaceae</taxon>
        <taxon>PACMAD clade</taxon>
        <taxon>Panicoideae</taxon>
        <taxon>Andropogonodae</taxon>
        <taxon>Andropogoneae</taxon>
        <taxon>Tripsacinae</taxon>
        <taxon>Zea</taxon>
    </lineage>
</organism>
<sequence length="144" mass="16604">MIVQTTKVSPKLKGIVCLQGRLVINSFQNPARTIQISLYNVPSKVHTIGCAVFESQFVHMRLLDDARIRRGGPSPWHNRRIWKHYWRTLLVSLFRSAHSFSQASKATRSGMRTSVDLLTHKLRRILDLYSRANRLDAAEQQTLH</sequence>
<protein>
    <submittedName>
        <fullName evidence="1">Uncharacterized protein</fullName>
    </submittedName>
</protein>
<reference evidence="2" key="1">
    <citation type="journal article" date="2009" name="Science">
        <title>The B73 maize genome: complexity, diversity, and dynamics.</title>
        <authorList>
            <person name="Schnable P.S."/>
            <person name="Ware D."/>
            <person name="Fulton R.S."/>
            <person name="Stein J.C."/>
            <person name="Wei F."/>
            <person name="Pasternak S."/>
            <person name="Liang C."/>
            <person name="Zhang J."/>
            <person name="Fulton L."/>
            <person name="Graves T.A."/>
            <person name="Minx P."/>
            <person name="Reily A.D."/>
            <person name="Courtney L."/>
            <person name="Kruchowski S.S."/>
            <person name="Tomlinson C."/>
            <person name="Strong C."/>
            <person name="Delehaunty K."/>
            <person name="Fronick C."/>
            <person name="Courtney B."/>
            <person name="Rock S.M."/>
            <person name="Belter E."/>
            <person name="Du F."/>
            <person name="Kim K."/>
            <person name="Abbott R.M."/>
            <person name="Cotton M."/>
            <person name="Levy A."/>
            <person name="Marchetto P."/>
            <person name="Ochoa K."/>
            <person name="Jackson S.M."/>
            <person name="Gillam B."/>
            <person name="Chen W."/>
            <person name="Yan L."/>
            <person name="Higginbotham J."/>
            <person name="Cardenas M."/>
            <person name="Waligorski J."/>
            <person name="Applebaum E."/>
            <person name="Phelps L."/>
            <person name="Falcone J."/>
            <person name="Kanchi K."/>
            <person name="Thane T."/>
            <person name="Scimone A."/>
            <person name="Thane N."/>
            <person name="Henke J."/>
            <person name="Wang T."/>
            <person name="Ruppert J."/>
            <person name="Shah N."/>
            <person name="Rotter K."/>
            <person name="Hodges J."/>
            <person name="Ingenthron E."/>
            <person name="Cordes M."/>
            <person name="Kohlberg S."/>
            <person name="Sgro J."/>
            <person name="Delgado B."/>
            <person name="Mead K."/>
            <person name="Chinwalla A."/>
            <person name="Leonard S."/>
            <person name="Crouse K."/>
            <person name="Collura K."/>
            <person name="Kudrna D."/>
            <person name="Currie J."/>
            <person name="He R."/>
            <person name="Angelova A."/>
            <person name="Rajasekar S."/>
            <person name="Mueller T."/>
            <person name="Lomeli R."/>
            <person name="Scara G."/>
            <person name="Ko A."/>
            <person name="Delaney K."/>
            <person name="Wissotski M."/>
            <person name="Lopez G."/>
            <person name="Campos D."/>
            <person name="Braidotti M."/>
            <person name="Ashley E."/>
            <person name="Golser W."/>
            <person name="Kim H."/>
            <person name="Lee S."/>
            <person name="Lin J."/>
            <person name="Dujmic Z."/>
            <person name="Kim W."/>
            <person name="Talag J."/>
            <person name="Zuccolo A."/>
            <person name="Fan C."/>
            <person name="Sebastian A."/>
            <person name="Kramer M."/>
            <person name="Spiegel L."/>
            <person name="Nascimento L."/>
            <person name="Zutavern T."/>
            <person name="Miller B."/>
            <person name="Ambroise C."/>
            <person name="Muller S."/>
            <person name="Spooner W."/>
            <person name="Narechania A."/>
            <person name="Ren L."/>
            <person name="Wei S."/>
            <person name="Kumari S."/>
            <person name="Faga B."/>
            <person name="Levy M.J."/>
            <person name="McMahan L."/>
            <person name="Van Buren P."/>
            <person name="Vaughn M.W."/>
            <person name="Ying K."/>
            <person name="Yeh C.-T."/>
            <person name="Emrich S.J."/>
            <person name="Jia Y."/>
            <person name="Kalyanaraman A."/>
            <person name="Hsia A.-P."/>
            <person name="Barbazuk W.B."/>
            <person name="Baucom R.S."/>
            <person name="Brutnell T.P."/>
            <person name="Carpita N.C."/>
            <person name="Chaparro C."/>
            <person name="Chia J.-M."/>
            <person name="Deragon J.-M."/>
            <person name="Estill J.C."/>
            <person name="Fu Y."/>
            <person name="Jeddeloh J.A."/>
            <person name="Han Y."/>
            <person name="Lee H."/>
            <person name="Li P."/>
            <person name="Lisch D.R."/>
            <person name="Liu S."/>
            <person name="Liu Z."/>
            <person name="Nagel D.H."/>
            <person name="McCann M.C."/>
            <person name="SanMiguel P."/>
            <person name="Myers A.M."/>
            <person name="Nettleton D."/>
            <person name="Nguyen J."/>
            <person name="Penning B.W."/>
            <person name="Ponnala L."/>
            <person name="Schneider K.L."/>
            <person name="Schwartz D.C."/>
            <person name="Sharma A."/>
            <person name="Soderlund C."/>
            <person name="Springer N.M."/>
            <person name="Sun Q."/>
            <person name="Wang H."/>
            <person name="Waterman M."/>
            <person name="Westerman R."/>
            <person name="Wolfgruber T.K."/>
            <person name="Yang L."/>
            <person name="Yu Y."/>
            <person name="Zhang L."/>
            <person name="Zhou S."/>
            <person name="Zhu Q."/>
            <person name="Bennetzen J.L."/>
            <person name="Dawe R.K."/>
            <person name="Jiang J."/>
            <person name="Jiang N."/>
            <person name="Presting G.G."/>
            <person name="Wessler S.R."/>
            <person name="Aluru S."/>
            <person name="Martienssen R.A."/>
            <person name="Clifton S.W."/>
            <person name="McCombie W.R."/>
            <person name="Wing R.A."/>
            <person name="Wilson R.K."/>
        </authorList>
    </citation>
    <scope>NUCLEOTIDE SEQUENCE [LARGE SCALE GENOMIC DNA]</scope>
    <source>
        <strain evidence="2">cv. B73</strain>
    </source>
</reference>
<name>A0A804RHU9_MAIZE</name>
<reference evidence="1" key="2">
    <citation type="submission" date="2019-07" db="EMBL/GenBank/DDBJ databases">
        <authorList>
            <person name="Seetharam A."/>
            <person name="Woodhouse M."/>
            <person name="Cannon E."/>
        </authorList>
    </citation>
    <scope>NUCLEOTIDE SEQUENCE [LARGE SCALE GENOMIC DNA]</scope>
    <source>
        <strain evidence="1">cv. B73</strain>
    </source>
</reference>
<evidence type="ECO:0000313" key="2">
    <source>
        <dbReference type="Proteomes" id="UP000007305"/>
    </source>
</evidence>